<accession>A0ACC1QJE9</accession>
<keyword evidence="2" id="KW-1185">Reference proteome</keyword>
<sequence length="292" mass="34415">MFLLFPQLPPEIRRKIWLATLGPMTLNFTDRSEYTAEDSSNLMESRYMGHVSHPDGSYKLLFSVEPSAAYVACKEPRDFLRYIFAEPVKPDGGLPSWFDPATDTVRFDCGRLRQLSQHPWFTEAQHLWIRLPCGAAEYLSRANDCVIFDEKDRNHHWVADNLGSLKYITFEMMYADEEADWLRDWFSVFAEWFNPPSGLGWEPVSYSARVRCYQADTPEEEWLTPQNYIHLEKQTHIKHYRRAFGVSNWKEMIPNERAICLVNATDEELENPGEFLMKHQYFDEWDLSPVRH</sequence>
<evidence type="ECO:0000313" key="2">
    <source>
        <dbReference type="Proteomes" id="UP001148737"/>
    </source>
</evidence>
<protein>
    <submittedName>
        <fullName evidence="1">Uncharacterized protein</fullName>
    </submittedName>
</protein>
<reference evidence="1" key="1">
    <citation type="submission" date="2022-07" db="EMBL/GenBank/DDBJ databases">
        <title>Genome Sequence of Lecanicillium saksenae.</title>
        <authorList>
            <person name="Buettner E."/>
        </authorList>
    </citation>
    <scope>NUCLEOTIDE SEQUENCE</scope>
    <source>
        <strain evidence="1">VT-O1</strain>
    </source>
</reference>
<name>A0ACC1QJE9_9HYPO</name>
<organism evidence="1 2">
    <name type="scientific">Lecanicillium saksenae</name>
    <dbReference type="NCBI Taxonomy" id="468837"/>
    <lineage>
        <taxon>Eukaryota</taxon>
        <taxon>Fungi</taxon>
        <taxon>Dikarya</taxon>
        <taxon>Ascomycota</taxon>
        <taxon>Pezizomycotina</taxon>
        <taxon>Sordariomycetes</taxon>
        <taxon>Hypocreomycetidae</taxon>
        <taxon>Hypocreales</taxon>
        <taxon>Cordycipitaceae</taxon>
        <taxon>Lecanicillium</taxon>
    </lineage>
</organism>
<proteinExistence type="predicted"/>
<comment type="caution">
    <text evidence="1">The sequence shown here is derived from an EMBL/GenBank/DDBJ whole genome shotgun (WGS) entry which is preliminary data.</text>
</comment>
<dbReference type="EMBL" id="JANAKD010001421">
    <property type="protein sequence ID" value="KAJ3479617.1"/>
    <property type="molecule type" value="Genomic_DNA"/>
</dbReference>
<evidence type="ECO:0000313" key="1">
    <source>
        <dbReference type="EMBL" id="KAJ3479617.1"/>
    </source>
</evidence>
<dbReference type="Proteomes" id="UP001148737">
    <property type="component" value="Unassembled WGS sequence"/>
</dbReference>
<gene>
    <name evidence="1" type="ORF">NLG97_g8275</name>
</gene>